<feature type="transmembrane region" description="Helical" evidence="13">
    <location>
        <begin position="318"/>
        <end position="340"/>
    </location>
</feature>
<feature type="transmembrane region" description="Helical" evidence="13">
    <location>
        <begin position="346"/>
        <end position="368"/>
    </location>
</feature>
<accession>A0A9W4XBU6</accession>
<dbReference type="InterPro" id="IPR013130">
    <property type="entry name" value="Fe3_Rdtase_TM_dom"/>
</dbReference>
<evidence type="ECO:0000313" key="17">
    <source>
        <dbReference type="Proteomes" id="UP001152885"/>
    </source>
</evidence>
<comment type="caution">
    <text evidence="16">The sequence shown here is derived from an EMBL/GenBank/DDBJ whole genome shotgun (WGS) entry which is preliminary data.</text>
</comment>
<dbReference type="InterPro" id="IPR051410">
    <property type="entry name" value="Ferric/Cupric_Reductase"/>
</dbReference>
<evidence type="ECO:0000313" key="16">
    <source>
        <dbReference type="EMBL" id="CAI5756513.1"/>
    </source>
</evidence>
<evidence type="ECO:0000256" key="7">
    <source>
        <dbReference type="ARBA" id="ARBA00022982"/>
    </source>
</evidence>
<dbReference type="GO" id="GO:0015677">
    <property type="term" value="P:copper ion import"/>
    <property type="evidence" value="ECO:0007669"/>
    <property type="project" value="TreeGrafter"/>
</dbReference>
<evidence type="ECO:0000256" key="13">
    <source>
        <dbReference type="SAM" id="Phobius"/>
    </source>
</evidence>
<dbReference type="SFLD" id="SFLDG01168">
    <property type="entry name" value="Ferric_reductase_subgroup_(FRE"/>
    <property type="match status" value="1"/>
</dbReference>
<evidence type="ECO:0000256" key="12">
    <source>
        <dbReference type="ARBA" id="ARBA00023180"/>
    </source>
</evidence>
<dbReference type="InterPro" id="IPR013121">
    <property type="entry name" value="Fe_red_NAD-bd_6"/>
</dbReference>
<feature type="transmembrane region" description="Helical" evidence="13">
    <location>
        <begin position="275"/>
        <end position="291"/>
    </location>
</feature>
<keyword evidence="7" id="KW-0249">Electron transport</keyword>
<dbReference type="OrthoDB" id="167398at2759"/>
<evidence type="ECO:0000256" key="2">
    <source>
        <dbReference type="ARBA" id="ARBA00006278"/>
    </source>
</evidence>
<reference evidence="16" key="1">
    <citation type="submission" date="2022-12" db="EMBL/GenBank/DDBJ databases">
        <authorList>
            <person name="Brejova B."/>
        </authorList>
    </citation>
    <scope>NUCLEOTIDE SEQUENCE</scope>
</reference>
<dbReference type="Gene3D" id="3.40.50.80">
    <property type="entry name" value="Nucleotide-binding domain of ferredoxin-NADP reductase (FNR) module"/>
    <property type="match status" value="1"/>
</dbReference>
<dbReference type="InterPro" id="IPR013112">
    <property type="entry name" value="FAD-bd_8"/>
</dbReference>
<evidence type="ECO:0000256" key="9">
    <source>
        <dbReference type="ARBA" id="ARBA00023002"/>
    </source>
</evidence>
<dbReference type="Pfam" id="PF08030">
    <property type="entry name" value="NAD_binding_6"/>
    <property type="match status" value="1"/>
</dbReference>
<keyword evidence="10" id="KW-0406">Ion transport</keyword>
<feature type="chain" id="PRO_5040998754" description="FAD-binding FR-type domain-containing protein" evidence="14">
    <location>
        <begin position="21"/>
        <end position="719"/>
    </location>
</feature>
<dbReference type="PANTHER" id="PTHR32361">
    <property type="entry name" value="FERRIC/CUPRIC REDUCTASE TRANSMEMBRANE COMPONENT"/>
    <property type="match status" value="1"/>
</dbReference>
<dbReference type="GO" id="GO:0000293">
    <property type="term" value="F:ferric-chelate reductase activity"/>
    <property type="evidence" value="ECO:0007669"/>
    <property type="project" value="UniProtKB-ARBA"/>
</dbReference>
<keyword evidence="9" id="KW-0560">Oxidoreductase</keyword>
<evidence type="ECO:0000256" key="1">
    <source>
        <dbReference type="ARBA" id="ARBA00004141"/>
    </source>
</evidence>
<keyword evidence="11 13" id="KW-0472">Membrane</keyword>
<dbReference type="InterPro" id="IPR017927">
    <property type="entry name" value="FAD-bd_FR_type"/>
</dbReference>
<dbReference type="InterPro" id="IPR039261">
    <property type="entry name" value="FNR_nucleotide-bd"/>
</dbReference>
<organism evidence="16 17">
    <name type="scientific">Candida verbasci</name>
    <dbReference type="NCBI Taxonomy" id="1227364"/>
    <lineage>
        <taxon>Eukaryota</taxon>
        <taxon>Fungi</taxon>
        <taxon>Dikarya</taxon>
        <taxon>Ascomycota</taxon>
        <taxon>Saccharomycotina</taxon>
        <taxon>Pichiomycetes</taxon>
        <taxon>Debaryomycetaceae</taxon>
        <taxon>Candida/Lodderomyces clade</taxon>
        <taxon>Candida</taxon>
    </lineage>
</organism>
<protein>
    <recommendedName>
        <fullName evidence="15">FAD-binding FR-type domain-containing protein</fullName>
    </recommendedName>
</protein>
<dbReference type="CDD" id="cd06186">
    <property type="entry name" value="NOX_Duox_like_FAD_NADP"/>
    <property type="match status" value="1"/>
</dbReference>
<dbReference type="GO" id="GO:0006826">
    <property type="term" value="P:iron ion transport"/>
    <property type="evidence" value="ECO:0007669"/>
    <property type="project" value="TreeGrafter"/>
</dbReference>
<keyword evidence="4" id="KW-0285">Flavoprotein</keyword>
<keyword evidence="5 13" id="KW-0812">Transmembrane</keyword>
<dbReference type="GO" id="GO:0005886">
    <property type="term" value="C:plasma membrane"/>
    <property type="evidence" value="ECO:0007669"/>
    <property type="project" value="TreeGrafter"/>
</dbReference>
<evidence type="ECO:0000256" key="11">
    <source>
        <dbReference type="ARBA" id="ARBA00023136"/>
    </source>
</evidence>
<keyword evidence="14" id="KW-0732">Signal</keyword>
<dbReference type="PANTHER" id="PTHR32361:SF9">
    <property type="entry name" value="FERRIC REDUCTASE TRANSMEMBRANE COMPONENT 3-RELATED"/>
    <property type="match status" value="1"/>
</dbReference>
<evidence type="ECO:0000256" key="8">
    <source>
        <dbReference type="ARBA" id="ARBA00022989"/>
    </source>
</evidence>
<comment type="subcellular location">
    <subcellularLocation>
        <location evidence="1">Membrane</location>
        <topology evidence="1">Multi-pass membrane protein</topology>
    </subcellularLocation>
</comment>
<feature type="transmembrane region" description="Helical" evidence="13">
    <location>
        <begin position="375"/>
        <end position="393"/>
    </location>
</feature>
<evidence type="ECO:0000259" key="15">
    <source>
        <dbReference type="PROSITE" id="PS51384"/>
    </source>
</evidence>
<keyword evidence="3" id="KW-0813">Transport</keyword>
<dbReference type="AlphaFoldDB" id="A0A9W4XBU6"/>
<dbReference type="EMBL" id="CANTUO010000001">
    <property type="protein sequence ID" value="CAI5756513.1"/>
    <property type="molecule type" value="Genomic_DNA"/>
</dbReference>
<dbReference type="Pfam" id="PF08022">
    <property type="entry name" value="FAD_binding_8"/>
    <property type="match status" value="1"/>
</dbReference>
<keyword evidence="8 13" id="KW-1133">Transmembrane helix</keyword>
<evidence type="ECO:0000256" key="6">
    <source>
        <dbReference type="ARBA" id="ARBA00022827"/>
    </source>
</evidence>
<keyword evidence="12" id="KW-0325">Glycoprotein</keyword>
<dbReference type="GO" id="GO:0006879">
    <property type="term" value="P:intracellular iron ion homeostasis"/>
    <property type="evidence" value="ECO:0007669"/>
    <property type="project" value="TreeGrafter"/>
</dbReference>
<feature type="signal peptide" evidence="14">
    <location>
        <begin position="1"/>
        <end position="20"/>
    </location>
</feature>
<dbReference type="Pfam" id="PF01794">
    <property type="entry name" value="Ferric_reduct"/>
    <property type="match status" value="1"/>
</dbReference>
<keyword evidence="17" id="KW-1185">Reference proteome</keyword>
<proteinExistence type="inferred from homology"/>
<dbReference type="PROSITE" id="PS51384">
    <property type="entry name" value="FAD_FR"/>
    <property type="match status" value="1"/>
</dbReference>
<sequence length="719" mass="82617">MKFISFLAFILLTSLVTAHGEGNGVPYTKYEHSKPIYCCNYEIRQAVTYCPPGNYTCLCSNKNALATYAGCLSYKKRNGTHTLHFMEHWCEENGNVTLAEDWYKNSYKHFLDNAKSASEIPSFNKSKPIDVPFKLNTSEMDLFKRAYDVFLDNYDDSLYYSSAILGYWLLIFIIGAFMNWSKFLFPGFYKKATNPVVNYWRKYITMPATFHKKKSQEQKFLKIFDFLIPSRFESIVLFIFYVMVIVVHCMNVEFVEKDPLFYTAYRAQWRYIADRSGIVGTFITPFVYLLAGRNNFLQWLTGWNYNVFITFHKHTARVMFCLIAIHAVGFTILLIGRYAAEMKETYMIWGTLATVAGGIMLVQAMLFFRRRWYELFLLIHILMAVFWLAGTWIHVDKLGYIQMVYPAVAVWVFDRIVRVGRLISFGFPTATVTLESNETIKIVVPKPSYWKSIPGGHAFIHFLKPTYFWQSHPFTFTEESDNSNIVFFAKVKGGVTHSLYQTLAKAPGRSIKIKVGVEGPYGEATPAKYADTPVFVAGGNGIPGIYSEAIDIAKHLPKDSNKVVKLTWIIREYSNLIWFYKELQALKNLNVQTTVYVTKPEILTDLEQFNTKWSSGEESESVEKGDSLKEEVKEDVTSTDIGPIIQNLKSELSHITILEGRPNLETYVAKEIEESNGSLGFVACGHPAMVDELRFQVSEMVTKSKGKRLDFYEQLQIWA</sequence>
<comment type="similarity">
    <text evidence="2">Belongs to the ferric reductase (FRE) family.</text>
</comment>
<evidence type="ECO:0000256" key="4">
    <source>
        <dbReference type="ARBA" id="ARBA00022630"/>
    </source>
</evidence>
<name>A0A9W4XBU6_9ASCO</name>
<gene>
    <name evidence="16" type="ORF">CANVERA_P1030</name>
</gene>
<feature type="domain" description="FAD-binding FR-type" evidence="15">
    <location>
        <begin position="409"/>
        <end position="527"/>
    </location>
</feature>
<dbReference type="SFLD" id="SFLDS00052">
    <property type="entry name" value="Ferric_Reductase_Domain"/>
    <property type="match status" value="1"/>
</dbReference>
<evidence type="ECO:0000256" key="5">
    <source>
        <dbReference type="ARBA" id="ARBA00022692"/>
    </source>
</evidence>
<feature type="transmembrane region" description="Helical" evidence="13">
    <location>
        <begin position="158"/>
        <end position="180"/>
    </location>
</feature>
<feature type="transmembrane region" description="Helical" evidence="13">
    <location>
        <begin position="235"/>
        <end position="255"/>
    </location>
</feature>
<keyword evidence="6" id="KW-0274">FAD</keyword>
<dbReference type="Proteomes" id="UP001152885">
    <property type="component" value="Unassembled WGS sequence"/>
</dbReference>
<evidence type="ECO:0000256" key="14">
    <source>
        <dbReference type="SAM" id="SignalP"/>
    </source>
</evidence>
<evidence type="ECO:0000256" key="3">
    <source>
        <dbReference type="ARBA" id="ARBA00022448"/>
    </source>
</evidence>
<evidence type="ECO:0000256" key="10">
    <source>
        <dbReference type="ARBA" id="ARBA00023065"/>
    </source>
</evidence>
<dbReference type="SUPFAM" id="SSF52343">
    <property type="entry name" value="Ferredoxin reductase-like, C-terminal NADP-linked domain"/>
    <property type="match status" value="1"/>
</dbReference>